<protein>
    <recommendedName>
        <fullName evidence="2">LSM domain-containing protein</fullName>
    </recommendedName>
</protein>
<gene>
    <name evidence="1" type="ORF">M670_02432</name>
</gene>
<dbReference type="EMBL" id="JJRY01000008">
    <property type="protein sequence ID" value="KEF38389.1"/>
    <property type="molecule type" value="Genomic_DNA"/>
</dbReference>
<dbReference type="Proteomes" id="UP000027936">
    <property type="component" value="Unassembled WGS sequence"/>
</dbReference>
<reference evidence="1" key="1">
    <citation type="submission" date="2014-04" db="EMBL/GenBank/DDBJ databases">
        <title>Draft genome sequence of Bacillus azotoformans MEV2011, a (co-) denitrifying strain unable to grow in the presence of oxygen.</title>
        <authorList>
            <person name="Nielsen M."/>
            <person name="Schreiber L."/>
            <person name="Finster K."/>
            <person name="Schramm A."/>
        </authorList>
    </citation>
    <scope>NUCLEOTIDE SEQUENCE [LARGE SCALE GENOMIC DNA]</scope>
    <source>
        <strain evidence="1">MEV2011</strain>
    </source>
</reference>
<sequence length="80" mass="8974">MGKKKKHCHDSICQYLSHYMSSEVTLTLESGQIVSGELVKIKENGLIVLQETNIISPFIEDLTTIVRCRDVVIATIQTEP</sequence>
<organism evidence="1">
    <name type="scientific">Schinkia azotoformans MEV2011</name>
    <dbReference type="NCBI Taxonomy" id="1348973"/>
    <lineage>
        <taxon>Bacteria</taxon>
        <taxon>Bacillati</taxon>
        <taxon>Bacillota</taxon>
        <taxon>Bacilli</taxon>
        <taxon>Bacillales</taxon>
        <taxon>Bacillaceae</taxon>
        <taxon>Calidifontibacillus/Schinkia group</taxon>
        <taxon>Schinkia</taxon>
    </lineage>
</organism>
<evidence type="ECO:0000313" key="1">
    <source>
        <dbReference type="EMBL" id="KEF38389.1"/>
    </source>
</evidence>
<dbReference type="PATRIC" id="fig|1348973.3.peg.2349"/>
<accession>A0A072NL19</accession>
<proteinExistence type="predicted"/>
<dbReference type="OrthoDB" id="9950084at2"/>
<dbReference type="AlphaFoldDB" id="A0A072NL19"/>
<comment type="caution">
    <text evidence="1">The sequence shown here is derived from an EMBL/GenBank/DDBJ whole genome shotgun (WGS) entry which is preliminary data.</text>
</comment>
<dbReference type="RefSeq" id="WP_004431997.1">
    <property type="nucleotide sequence ID" value="NZ_JJRY01000008.1"/>
</dbReference>
<evidence type="ECO:0008006" key="2">
    <source>
        <dbReference type="Google" id="ProtNLM"/>
    </source>
</evidence>
<name>A0A072NL19_SCHAZ</name>